<evidence type="ECO:0000313" key="1">
    <source>
        <dbReference type="EMBL" id="PCF93844.1"/>
    </source>
</evidence>
<organism evidence="1 2">
    <name type="scientific">Vreelandella nigrificans</name>
    <dbReference type="NCBI Taxonomy" id="2042704"/>
    <lineage>
        <taxon>Bacteria</taxon>
        <taxon>Pseudomonadati</taxon>
        <taxon>Pseudomonadota</taxon>
        <taxon>Gammaproteobacteria</taxon>
        <taxon>Oceanospirillales</taxon>
        <taxon>Halomonadaceae</taxon>
        <taxon>Vreelandella</taxon>
    </lineage>
</organism>
<dbReference type="SUPFAM" id="SSF56059">
    <property type="entry name" value="Glutathione synthetase ATP-binding domain-like"/>
    <property type="match status" value="1"/>
</dbReference>
<dbReference type="OrthoDB" id="9791827at2"/>
<comment type="caution">
    <text evidence="1">The sequence shown here is derived from an EMBL/GenBank/DDBJ whole genome shotgun (WGS) entry which is preliminary data.</text>
</comment>
<reference evidence="2" key="1">
    <citation type="submission" date="2017-09" db="EMBL/GenBank/DDBJ databases">
        <authorList>
            <person name="Cho G.-S."/>
            <person name="Oguntoyinbo F.A."/>
            <person name="Cnockaert M."/>
            <person name="Kabisch J."/>
            <person name="Neve H."/>
            <person name="Bockelmann W."/>
            <person name="Wenning M."/>
            <person name="Franz C.M."/>
            <person name="Vandamme P."/>
        </authorList>
    </citation>
    <scope>NUCLEOTIDE SEQUENCE [LARGE SCALE GENOMIC DNA]</scope>
    <source>
        <strain evidence="2">MBT G8648</strain>
    </source>
</reference>
<accession>A0A2A4HII4</accession>
<sequence>MTTSLFPSFHDFLLQPEQLAWVQASHPARKGSLPVPPSFRVTMDALVRRYQREEQQPGVTSFSELAGNRGWVAGQMQALGVLTAQILKDDFSLQHLRDVLEGIDACVIKPKEAHSSRGVLSLKRVDEITFECLQLRCRLRLVDILEQLYQEMREHQFPNHWQLEELLLPPSGLLRPVDDFKFYAFRGRIGLILQVARQPEGQYYRWYDRDWHPVTTGKYEEAIDSALLPPRNPDALLKMAEQVSAALPTPFCRVDLYEARQGPVLGELTPVPGTYHSFGEQADLYLGAMFELDTSLAIP</sequence>
<proteinExistence type="predicted"/>
<protein>
    <recommendedName>
        <fullName evidence="3">ATP-grasp domain-containing protein</fullName>
    </recommendedName>
</protein>
<keyword evidence="2" id="KW-1185">Reference proteome</keyword>
<dbReference type="Pfam" id="PF14305">
    <property type="entry name" value="ATPgrasp_TupA"/>
    <property type="match status" value="1"/>
</dbReference>
<name>A0A2A4HII4_9GAMM</name>
<dbReference type="RefSeq" id="WP_096654711.1">
    <property type="nucleotide sequence ID" value="NZ_NWUX01000028.1"/>
</dbReference>
<dbReference type="Proteomes" id="UP000218677">
    <property type="component" value="Unassembled WGS sequence"/>
</dbReference>
<dbReference type="AlphaFoldDB" id="A0A2A4HII4"/>
<evidence type="ECO:0000313" key="2">
    <source>
        <dbReference type="Proteomes" id="UP000218677"/>
    </source>
</evidence>
<evidence type="ECO:0008006" key="3">
    <source>
        <dbReference type="Google" id="ProtNLM"/>
    </source>
</evidence>
<dbReference type="EMBL" id="NWUX01000028">
    <property type="protein sequence ID" value="PCF93844.1"/>
    <property type="molecule type" value="Genomic_DNA"/>
</dbReference>
<gene>
    <name evidence="1" type="ORF">CPA45_20180</name>
</gene>
<dbReference type="InterPro" id="IPR029465">
    <property type="entry name" value="ATPgrasp_TupA"/>
</dbReference>